<dbReference type="SMART" id="SM00220">
    <property type="entry name" value="S_TKc"/>
    <property type="match status" value="1"/>
</dbReference>
<dbReference type="PROSITE" id="PS50011">
    <property type="entry name" value="PROTEIN_KINASE_DOM"/>
    <property type="match status" value="1"/>
</dbReference>
<evidence type="ECO:0000256" key="2">
    <source>
        <dbReference type="ARBA" id="ARBA00022741"/>
    </source>
</evidence>
<feature type="domain" description="Protein kinase" evidence="5">
    <location>
        <begin position="89"/>
        <end position="441"/>
    </location>
</feature>
<dbReference type="Proteomes" id="UP001497444">
    <property type="component" value="Chromosome 14"/>
</dbReference>
<protein>
    <recommendedName>
        <fullName evidence="5">Protein kinase domain-containing protein</fullName>
    </recommendedName>
</protein>
<dbReference type="SUPFAM" id="SSF56112">
    <property type="entry name" value="Protein kinase-like (PK-like)"/>
    <property type="match status" value="1"/>
</dbReference>
<keyword evidence="4" id="KW-0067">ATP-binding</keyword>
<proteinExistence type="predicted"/>
<keyword evidence="7" id="KW-1185">Reference proteome</keyword>
<evidence type="ECO:0000256" key="3">
    <source>
        <dbReference type="ARBA" id="ARBA00022777"/>
    </source>
</evidence>
<sequence>MAGALDCSCSGLDKGPNGLGQVTLFLSTTRLFRNRELHYDATPQVLWSELLSKVLKESVQNLGKSFVPKNRYDEYERCVVLQLLPQFDGRLLGLLAEGGQAHVYRAKYGNTSMPVLVKRLKHGNVDLVALQRRMEMVMKVRRQNKSANCRVFSVGVDLVGNVWILLEQVPADFDTLLEGTSYLDDCSMPFAHNNAIAANVWILMERMPGDLCTLIEHRMRYLEDGKTPFAYKDTIMMMMEIARGMEELHRYDFIHTQASNILVRHVVMYRYREKIDGSQRSPDWMCLYARIGNIQTLDNGMIMGIYRKVMLALNNGTNPIFSPAANIFSCGMSRYELLTGRIPFVTGGRPVLYDVVVLSGRRPWLPACGNLMMTRRLYACWLPMPWEWPGWVSILKTLKEELMLQPQAPQPSKRWSESCIEKKLKKTEDAIWRQCVVSDFLLTALESKRKAEQRIERGWKGNEIAIMRQCMVSDFLLTTLESKRKAELRIERGWKGNEIEIVNGNFSSNVWKQSLLKVLCRGSSSTVEVQIFRKMFVRDFLLTPHESKRRGEEGLGREMKGNEKAIMNVNFSSNVWVQSWVKASARGVCATAKADDFRKVLLFLDFISKLNEAPRLDPNFINFLNPATVQQFDAGRCATTEAKTVPEMFPILLVISELKKASWRNQNFMNFLNLQPTFRDVNSTSNEIMFGFFKVWLLVENTWANHVAGRTGGKWETDLIDGAEMETLEECEIVAKRATERTVCEIRANEILESYNLLGPTAKDWLKKIFATSKMAGCPSNRK</sequence>
<dbReference type="InterPro" id="IPR000719">
    <property type="entry name" value="Prot_kinase_dom"/>
</dbReference>
<dbReference type="EMBL" id="OZ020109">
    <property type="protein sequence ID" value="CAK9261688.1"/>
    <property type="molecule type" value="Genomic_DNA"/>
</dbReference>
<dbReference type="Gene3D" id="1.10.510.10">
    <property type="entry name" value="Transferase(Phosphotransferase) domain 1"/>
    <property type="match status" value="1"/>
</dbReference>
<evidence type="ECO:0000256" key="1">
    <source>
        <dbReference type="ARBA" id="ARBA00022679"/>
    </source>
</evidence>
<dbReference type="Pfam" id="PF07714">
    <property type="entry name" value="PK_Tyr_Ser-Thr"/>
    <property type="match status" value="1"/>
</dbReference>
<dbReference type="InterPro" id="IPR051681">
    <property type="entry name" value="Ser/Thr_Kinases-Pseudokinases"/>
</dbReference>
<keyword evidence="1" id="KW-0808">Transferase</keyword>
<evidence type="ECO:0000256" key="4">
    <source>
        <dbReference type="ARBA" id="ARBA00022840"/>
    </source>
</evidence>
<organism evidence="6 7">
    <name type="scientific">Sphagnum jensenii</name>
    <dbReference type="NCBI Taxonomy" id="128206"/>
    <lineage>
        <taxon>Eukaryota</taxon>
        <taxon>Viridiplantae</taxon>
        <taxon>Streptophyta</taxon>
        <taxon>Embryophyta</taxon>
        <taxon>Bryophyta</taxon>
        <taxon>Sphagnophytina</taxon>
        <taxon>Sphagnopsida</taxon>
        <taxon>Sphagnales</taxon>
        <taxon>Sphagnaceae</taxon>
        <taxon>Sphagnum</taxon>
    </lineage>
</organism>
<dbReference type="PANTHER" id="PTHR44329:SF288">
    <property type="entry name" value="MITOGEN-ACTIVATED PROTEIN KINASE KINASE KINASE 20"/>
    <property type="match status" value="1"/>
</dbReference>
<name>A0ABP0W739_9BRYO</name>
<dbReference type="PANTHER" id="PTHR44329">
    <property type="entry name" value="SERINE/THREONINE-PROTEIN KINASE TNNI3K-RELATED"/>
    <property type="match status" value="1"/>
</dbReference>
<dbReference type="InterPro" id="IPR011009">
    <property type="entry name" value="Kinase-like_dom_sf"/>
</dbReference>
<dbReference type="InterPro" id="IPR001245">
    <property type="entry name" value="Ser-Thr/Tyr_kinase_cat_dom"/>
</dbReference>
<evidence type="ECO:0000259" key="5">
    <source>
        <dbReference type="PROSITE" id="PS50011"/>
    </source>
</evidence>
<keyword evidence="3" id="KW-0418">Kinase</keyword>
<gene>
    <name evidence="6" type="ORF">CSSPJE1EN1_LOCUS7166</name>
</gene>
<accession>A0ABP0W739</accession>
<evidence type="ECO:0000313" key="6">
    <source>
        <dbReference type="EMBL" id="CAK9261688.1"/>
    </source>
</evidence>
<reference evidence="6" key="1">
    <citation type="submission" date="2024-02" db="EMBL/GenBank/DDBJ databases">
        <authorList>
            <consortium name="ELIXIR-Norway"/>
            <consortium name="Elixir Norway"/>
        </authorList>
    </citation>
    <scope>NUCLEOTIDE SEQUENCE</scope>
</reference>
<evidence type="ECO:0000313" key="7">
    <source>
        <dbReference type="Proteomes" id="UP001497444"/>
    </source>
</evidence>
<keyword evidence="2" id="KW-0547">Nucleotide-binding</keyword>